<evidence type="ECO:0000313" key="2">
    <source>
        <dbReference type="EMBL" id="MCW3170797.1"/>
    </source>
</evidence>
<reference evidence="2" key="1">
    <citation type="submission" date="2022-10" db="EMBL/GenBank/DDBJ databases">
        <title>Chryseobacterium babae sp. nov. isolated from the gut of the beetle Oryctes rhinoceros, and Chryseobacterium kimseyorum sp. nov., isolated from a stick insect rearing cage.</title>
        <authorList>
            <person name="Shelomi M."/>
            <person name="Han C.-J."/>
            <person name="Chen W.-M."/>
            <person name="Chen H.-K."/>
            <person name="Liaw S.-J."/>
            <person name="Muhle E."/>
            <person name="Clermont D."/>
        </authorList>
    </citation>
    <scope>NUCLEOTIDE SEQUENCE</scope>
    <source>
        <strain evidence="2">09-1422</strain>
    </source>
</reference>
<dbReference type="InterPro" id="IPR050834">
    <property type="entry name" value="Glycosyltransf_2"/>
</dbReference>
<dbReference type="Proteomes" id="UP001163731">
    <property type="component" value="Unassembled WGS sequence"/>
</dbReference>
<dbReference type="Pfam" id="PF00535">
    <property type="entry name" value="Glycos_transf_2"/>
    <property type="match status" value="1"/>
</dbReference>
<name>A0ABT3I406_9FLAO</name>
<dbReference type="InterPro" id="IPR001173">
    <property type="entry name" value="Glyco_trans_2-like"/>
</dbReference>
<comment type="caution">
    <text evidence="2">The sequence shown here is derived from an EMBL/GenBank/DDBJ whole genome shotgun (WGS) entry which is preliminary data.</text>
</comment>
<dbReference type="PANTHER" id="PTHR43685">
    <property type="entry name" value="GLYCOSYLTRANSFERASE"/>
    <property type="match status" value="1"/>
</dbReference>
<accession>A0ABT3I406</accession>
<organism evidence="2 3">
    <name type="scientific">Chryseobacterium kimseyorum</name>
    <dbReference type="NCBI Taxonomy" id="2984028"/>
    <lineage>
        <taxon>Bacteria</taxon>
        <taxon>Pseudomonadati</taxon>
        <taxon>Bacteroidota</taxon>
        <taxon>Flavobacteriia</taxon>
        <taxon>Flavobacteriales</taxon>
        <taxon>Weeksellaceae</taxon>
        <taxon>Chryseobacterium group</taxon>
        <taxon>Chryseobacterium</taxon>
    </lineage>
</organism>
<dbReference type="InterPro" id="IPR029044">
    <property type="entry name" value="Nucleotide-diphossugar_trans"/>
</dbReference>
<keyword evidence="3" id="KW-1185">Reference proteome</keyword>
<dbReference type="PANTHER" id="PTHR43685:SF2">
    <property type="entry name" value="GLYCOSYLTRANSFERASE 2-LIKE DOMAIN-CONTAINING PROTEIN"/>
    <property type="match status" value="1"/>
</dbReference>
<proteinExistence type="predicted"/>
<sequence>MKFSVAIPAYKKKFLYSCIDSIIKQDYSDFELIIVNDNSPEDLETIIKLFDDHRIKYFKNEKNCGAKNVVDNWNICLSYASGDYFILMGDDDEMTTDYLSTFFNLIKSYPDQNVYHCRSFIIDDKSEVKRLSPSWPEWESVYENIWHRMNNLREQFISDFVYKKKFLDDNNGFYKLPLAWASDDITSFQAAGKSGIIHTQKPVFCYRESDISISNSESADLKLQAIDEEEKWYKNFIESSIPINKIDTYFYDCIKKEQSNFFLTKRIETIAYNGIREKKFFRDCIYFFQKRKLFKLNLQHIVYAIILAVKKSRSKTV</sequence>
<dbReference type="EMBL" id="JAPDHW010000030">
    <property type="protein sequence ID" value="MCW3170797.1"/>
    <property type="molecule type" value="Genomic_DNA"/>
</dbReference>
<feature type="domain" description="Glycosyltransferase 2-like" evidence="1">
    <location>
        <begin position="4"/>
        <end position="143"/>
    </location>
</feature>
<gene>
    <name evidence="2" type="ORF">OMO38_19885</name>
</gene>
<evidence type="ECO:0000259" key="1">
    <source>
        <dbReference type="Pfam" id="PF00535"/>
    </source>
</evidence>
<protein>
    <submittedName>
        <fullName evidence="2">Glycosyltransferase</fullName>
    </submittedName>
</protein>
<dbReference type="CDD" id="cd00761">
    <property type="entry name" value="Glyco_tranf_GTA_type"/>
    <property type="match status" value="1"/>
</dbReference>
<dbReference type="Gene3D" id="3.90.550.10">
    <property type="entry name" value="Spore Coat Polysaccharide Biosynthesis Protein SpsA, Chain A"/>
    <property type="match status" value="1"/>
</dbReference>
<dbReference type="SUPFAM" id="SSF53448">
    <property type="entry name" value="Nucleotide-diphospho-sugar transferases"/>
    <property type="match status" value="1"/>
</dbReference>
<evidence type="ECO:0000313" key="3">
    <source>
        <dbReference type="Proteomes" id="UP001163731"/>
    </source>
</evidence>